<evidence type="ECO:0000256" key="1">
    <source>
        <dbReference type="SAM" id="MobiDB-lite"/>
    </source>
</evidence>
<protein>
    <submittedName>
        <fullName evidence="2">Uncharacterized protein</fullName>
    </submittedName>
</protein>
<accession>A0A8J3VWS8</accession>
<evidence type="ECO:0000313" key="3">
    <source>
        <dbReference type="Proteomes" id="UP000642748"/>
    </source>
</evidence>
<evidence type="ECO:0000313" key="2">
    <source>
        <dbReference type="EMBL" id="GIH21161.1"/>
    </source>
</evidence>
<keyword evidence="3" id="KW-1185">Reference proteome</keyword>
<reference evidence="2" key="1">
    <citation type="submission" date="2021-01" db="EMBL/GenBank/DDBJ databases">
        <title>Whole genome shotgun sequence of Rugosimonospora africana NBRC 104875.</title>
        <authorList>
            <person name="Komaki H."/>
            <person name="Tamura T."/>
        </authorList>
    </citation>
    <scope>NUCLEOTIDE SEQUENCE</scope>
    <source>
        <strain evidence="2">NBRC 104875</strain>
    </source>
</reference>
<comment type="caution">
    <text evidence="2">The sequence shown here is derived from an EMBL/GenBank/DDBJ whole genome shotgun (WGS) entry which is preliminary data.</text>
</comment>
<name>A0A8J3VWS8_9ACTN</name>
<dbReference type="Proteomes" id="UP000642748">
    <property type="component" value="Unassembled WGS sequence"/>
</dbReference>
<dbReference type="RefSeq" id="WP_203924562.1">
    <property type="nucleotide sequence ID" value="NZ_BONZ01000118.1"/>
</dbReference>
<dbReference type="EMBL" id="BONZ01000118">
    <property type="protein sequence ID" value="GIH21161.1"/>
    <property type="molecule type" value="Genomic_DNA"/>
</dbReference>
<feature type="compositionally biased region" description="Basic and acidic residues" evidence="1">
    <location>
        <begin position="41"/>
        <end position="57"/>
    </location>
</feature>
<proteinExistence type="predicted"/>
<sequence length="63" mass="7289">MNQLERPGPPKDNVVELKNKAEAERHRQGTLIGLEPPLSHHWTEKYDESRHGQDRHGNPQAEE</sequence>
<organism evidence="2 3">
    <name type="scientific">Rugosimonospora africana</name>
    <dbReference type="NCBI Taxonomy" id="556532"/>
    <lineage>
        <taxon>Bacteria</taxon>
        <taxon>Bacillati</taxon>
        <taxon>Actinomycetota</taxon>
        <taxon>Actinomycetes</taxon>
        <taxon>Micromonosporales</taxon>
        <taxon>Micromonosporaceae</taxon>
        <taxon>Rugosimonospora</taxon>
    </lineage>
</organism>
<feature type="region of interest" description="Disordered" evidence="1">
    <location>
        <begin position="19"/>
        <end position="63"/>
    </location>
</feature>
<dbReference type="AlphaFoldDB" id="A0A8J3VWS8"/>
<gene>
    <name evidence="2" type="ORF">Raf01_93330</name>
</gene>